<organism evidence="6 7">
    <name type="scientific">Denitrificimonas caeni</name>
    <dbReference type="NCBI Taxonomy" id="521720"/>
    <lineage>
        <taxon>Bacteria</taxon>
        <taxon>Pseudomonadati</taxon>
        <taxon>Pseudomonadota</taxon>
        <taxon>Gammaproteobacteria</taxon>
        <taxon>Pseudomonadales</taxon>
        <taxon>Pseudomonadaceae</taxon>
        <taxon>Denitrificimonas</taxon>
    </lineage>
</organism>
<evidence type="ECO:0000313" key="7">
    <source>
        <dbReference type="Proteomes" id="UP001212189"/>
    </source>
</evidence>
<accession>A0AAF0ALF1</accession>
<dbReference type="Pfam" id="PF02630">
    <property type="entry name" value="SCO1-SenC"/>
    <property type="match status" value="1"/>
</dbReference>
<dbReference type="SUPFAM" id="SSF52833">
    <property type="entry name" value="Thioredoxin-like"/>
    <property type="match status" value="1"/>
</dbReference>
<evidence type="ECO:0000313" key="6">
    <source>
        <dbReference type="EMBL" id="WBE25588.1"/>
    </source>
</evidence>
<feature type="binding site" evidence="3">
    <location>
        <position position="87"/>
    </location>
    <ligand>
        <name>Cu cation</name>
        <dbReference type="ChEBI" id="CHEBI:23378"/>
    </ligand>
</feature>
<dbReference type="EMBL" id="CP114976">
    <property type="protein sequence ID" value="WBE25588.1"/>
    <property type="molecule type" value="Genomic_DNA"/>
</dbReference>
<keyword evidence="2 3" id="KW-0186">Copper</keyword>
<dbReference type="PANTHER" id="PTHR12151:SF25">
    <property type="entry name" value="LINALOOL DEHYDRATASE_ISOMERASE DOMAIN-CONTAINING PROTEIN"/>
    <property type="match status" value="1"/>
</dbReference>
<comment type="similarity">
    <text evidence="1">Belongs to the SCO1/2 family.</text>
</comment>
<evidence type="ECO:0000259" key="5">
    <source>
        <dbReference type="PROSITE" id="PS51352"/>
    </source>
</evidence>
<dbReference type="CDD" id="cd02968">
    <property type="entry name" value="SCO"/>
    <property type="match status" value="1"/>
</dbReference>
<name>A0AAF0ALF1_9GAMM</name>
<feature type="disulfide bond" description="Redox-active" evidence="4">
    <location>
        <begin position="87"/>
        <end position="91"/>
    </location>
</feature>
<keyword evidence="3" id="KW-0479">Metal-binding</keyword>
<sequence length="212" mass="23157">MSYQSKGRTLILSIVGVLLALSIGLWAGNHLTIGQDQATALREAGIITLPTSRELPALQLASTDGATVNSQALTGKWSLVFFGYTFCPDICPTTLAELRQLKKLLPEDAQHNLQILMVSVDPHRDSTEQLQLYLEYFDPEFIGLTGELADIQTLSNALSIPFIPGDTSQPRYTVDHSGNLAILSPDGRQYGFIRAPLDVKEIAQQLPKLIAP</sequence>
<feature type="binding site" evidence="3">
    <location>
        <position position="176"/>
    </location>
    <ligand>
        <name>Cu cation</name>
        <dbReference type="ChEBI" id="CHEBI:23378"/>
    </ligand>
</feature>
<gene>
    <name evidence="6" type="ORF">O6P33_01710</name>
</gene>
<dbReference type="PROSITE" id="PS51352">
    <property type="entry name" value="THIOREDOXIN_2"/>
    <property type="match status" value="1"/>
</dbReference>
<evidence type="ECO:0000256" key="2">
    <source>
        <dbReference type="ARBA" id="ARBA00023008"/>
    </source>
</evidence>
<dbReference type="InterPro" id="IPR036249">
    <property type="entry name" value="Thioredoxin-like_sf"/>
</dbReference>
<dbReference type="AlphaFoldDB" id="A0AAF0ALF1"/>
<keyword evidence="4" id="KW-1015">Disulfide bond</keyword>
<dbReference type="KEGG" id="dce:O6P33_01710"/>
<reference evidence="6 7" key="1">
    <citation type="submission" date="2022-12" db="EMBL/GenBank/DDBJ databases">
        <title>Coexistence and Characterization of a Novel Tigecycline Resistance gene tet(X) variant and blaNDM-1 in a Pseudomonas caeni Isolate of Chicken Origin.</title>
        <authorList>
            <person name="Lu X."/>
            <person name="Zhang L."/>
            <person name="Li R."/>
            <person name="Wang Z."/>
        </authorList>
    </citation>
    <scope>NUCLEOTIDE SEQUENCE [LARGE SCALE GENOMIC DNA]</scope>
    <source>
        <strain evidence="6 7">CE14</strain>
    </source>
</reference>
<dbReference type="InterPro" id="IPR003782">
    <property type="entry name" value="SCO1/SenC"/>
</dbReference>
<evidence type="ECO:0000256" key="3">
    <source>
        <dbReference type="PIRSR" id="PIRSR603782-1"/>
    </source>
</evidence>
<dbReference type="RefSeq" id="WP_269818531.1">
    <property type="nucleotide sequence ID" value="NZ_CP114976.1"/>
</dbReference>
<dbReference type="InterPro" id="IPR013766">
    <property type="entry name" value="Thioredoxin_domain"/>
</dbReference>
<dbReference type="Proteomes" id="UP001212189">
    <property type="component" value="Chromosome"/>
</dbReference>
<feature type="binding site" evidence="3">
    <location>
        <position position="91"/>
    </location>
    <ligand>
        <name>Cu cation</name>
        <dbReference type="ChEBI" id="CHEBI:23378"/>
    </ligand>
</feature>
<dbReference type="GO" id="GO:0046872">
    <property type="term" value="F:metal ion binding"/>
    <property type="evidence" value="ECO:0007669"/>
    <property type="project" value="UniProtKB-KW"/>
</dbReference>
<protein>
    <submittedName>
        <fullName evidence="6">SCO family protein</fullName>
    </submittedName>
</protein>
<proteinExistence type="inferred from homology"/>
<evidence type="ECO:0000256" key="1">
    <source>
        <dbReference type="ARBA" id="ARBA00010996"/>
    </source>
</evidence>
<evidence type="ECO:0000256" key="4">
    <source>
        <dbReference type="PIRSR" id="PIRSR603782-2"/>
    </source>
</evidence>
<keyword evidence="7" id="KW-1185">Reference proteome</keyword>
<dbReference type="Gene3D" id="3.40.30.10">
    <property type="entry name" value="Glutaredoxin"/>
    <property type="match status" value="1"/>
</dbReference>
<dbReference type="PANTHER" id="PTHR12151">
    <property type="entry name" value="ELECTRON TRANSPORT PROTIN SCO1/SENC FAMILY MEMBER"/>
    <property type="match status" value="1"/>
</dbReference>
<feature type="domain" description="Thioredoxin" evidence="5">
    <location>
        <begin position="49"/>
        <end position="211"/>
    </location>
</feature>